<dbReference type="RefSeq" id="WP_283268594.1">
    <property type="nucleotide sequence ID" value="NZ_CP125669.1"/>
</dbReference>
<feature type="domain" description="ESPR" evidence="3">
    <location>
        <begin position="1"/>
        <end position="37"/>
    </location>
</feature>
<organism evidence="4 5">
    <name type="scientific">Acinetobacter corruptisaponis</name>
    <dbReference type="NCBI Taxonomy" id="3045147"/>
    <lineage>
        <taxon>Bacteria</taxon>
        <taxon>Pseudomonadati</taxon>
        <taxon>Pseudomonadota</taxon>
        <taxon>Gammaproteobacteria</taxon>
        <taxon>Moraxellales</taxon>
        <taxon>Moraxellaceae</taxon>
        <taxon>Acinetobacter</taxon>
    </lineage>
</organism>
<proteinExistence type="predicted"/>
<keyword evidence="2" id="KW-0812">Transmembrane</keyword>
<gene>
    <name evidence="4" type="ORF">QLH32_05770</name>
</gene>
<keyword evidence="5" id="KW-1185">Reference proteome</keyword>
<evidence type="ECO:0000256" key="2">
    <source>
        <dbReference type="SAM" id="Phobius"/>
    </source>
</evidence>
<feature type="compositionally biased region" description="Polar residues" evidence="1">
    <location>
        <begin position="77"/>
        <end position="89"/>
    </location>
</feature>
<reference evidence="4 5" key="1">
    <citation type="submission" date="2023-05" db="EMBL/GenBank/DDBJ databases">
        <title>The complete genome of Acinetobacter sp. nov KCTC 92772.</title>
        <authorList>
            <person name="Zhou G."/>
        </authorList>
    </citation>
    <scope>NUCLEOTIDE SEQUENCE [LARGE SCALE GENOMIC DNA]</scope>
    <source>
        <strain evidence="4 5">KCTC 92772</strain>
    </source>
</reference>
<feature type="region of interest" description="Disordered" evidence="1">
    <location>
        <begin position="57"/>
        <end position="99"/>
    </location>
</feature>
<accession>A0ABY8S682</accession>
<evidence type="ECO:0000313" key="4">
    <source>
        <dbReference type="EMBL" id="WHP06971.1"/>
    </source>
</evidence>
<feature type="transmembrane region" description="Helical" evidence="2">
    <location>
        <begin position="33"/>
        <end position="55"/>
    </location>
</feature>
<dbReference type="InterPro" id="IPR024973">
    <property type="entry name" value="ESPR"/>
</dbReference>
<keyword evidence="2" id="KW-1133">Transmembrane helix</keyword>
<protein>
    <submittedName>
        <fullName evidence="4">ESPR-type extended signal peptide-containing protein</fullName>
    </submittedName>
</protein>
<keyword evidence="2" id="KW-0472">Membrane</keyword>
<dbReference type="EMBL" id="CP125669">
    <property type="protein sequence ID" value="WHP06971.1"/>
    <property type="molecule type" value="Genomic_DNA"/>
</dbReference>
<dbReference type="Pfam" id="PF13018">
    <property type="entry name" value="ESPR"/>
    <property type="match status" value="1"/>
</dbReference>
<name>A0ABY8S682_9GAMM</name>
<evidence type="ECO:0000256" key="1">
    <source>
        <dbReference type="SAM" id="MobiDB-lite"/>
    </source>
</evidence>
<evidence type="ECO:0000313" key="5">
    <source>
        <dbReference type="Proteomes" id="UP001229836"/>
    </source>
</evidence>
<feature type="compositionally biased region" description="Polar residues" evidence="1">
    <location>
        <begin position="57"/>
        <end position="66"/>
    </location>
</feature>
<dbReference type="Proteomes" id="UP001229836">
    <property type="component" value="Chromosome"/>
</dbReference>
<evidence type="ECO:0000259" key="3">
    <source>
        <dbReference type="Pfam" id="PF13018"/>
    </source>
</evidence>
<sequence>MNKVYKVVWNASIGTWVATSEIAKSKTKTKSKIFSLSTAVLVGMISFSSTAFASYEQNGGSTSIDCSTERDGGVNNPGGTRKSSNSIALGTNACAPKLS</sequence>